<dbReference type="EMBL" id="KZ857385">
    <property type="protein sequence ID" value="RDX54051.1"/>
    <property type="molecule type" value="Genomic_DNA"/>
</dbReference>
<reference evidence="2 3" key="1">
    <citation type="journal article" date="2018" name="Biotechnol. Biofuels">
        <title>Integrative visual omics of the white-rot fungus Polyporus brumalis exposes the biotechnological potential of its oxidative enzymes for delignifying raw plant biomass.</title>
        <authorList>
            <person name="Miyauchi S."/>
            <person name="Rancon A."/>
            <person name="Drula E."/>
            <person name="Hage H."/>
            <person name="Chaduli D."/>
            <person name="Favel A."/>
            <person name="Grisel S."/>
            <person name="Henrissat B."/>
            <person name="Herpoel-Gimbert I."/>
            <person name="Ruiz-Duenas F.J."/>
            <person name="Chevret D."/>
            <person name="Hainaut M."/>
            <person name="Lin J."/>
            <person name="Wang M."/>
            <person name="Pangilinan J."/>
            <person name="Lipzen A."/>
            <person name="Lesage-Meessen L."/>
            <person name="Navarro D."/>
            <person name="Riley R."/>
            <person name="Grigoriev I.V."/>
            <person name="Zhou S."/>
            <person name="Raouche S."/>
            <person name="Rosso M.N."/>
        </authorList>
    </citation>
    <scope>NUCLEOTIDE SEQUENCE [LARGE SCALE GENOMIC DNA]</scope>
    <source>
        <strain evidence="2 3">BRFM 1820</strain>
    </source>
</reference>
<dbReference type="STRING" id="139420.A0A371DNE8"/>
<keyword evidence="3" id="KW-1185">Reference proteome</keyword>
<name>A0A371DNE8_9APHY</name>
<evidence type="ECO:0000256" key="1">
    <source>
        <dbReference type="SAM" id="MobiDB-lite"/>
    </source>
</evidence>
<feature type="region of interest" description="Disordered" evidence="1">
    <location>
        <begin position="1"/>
        <end position="39"/>
    </location>
</feature>
<feature type="region of interest" description="Disordered" evidence="1">
    <location>
        <begin position="311"/>
        <end position="341"/>
    </location>
</feature>
<feature type="compositionally biased region" description="Low complexity" evidence="1">
    <location>
        <begin position="324"/>
        <end position="341"/>
    </location>
</feature>
<organism evidence="2 3">
    <name type="scientific">Lentinus brumalis</name>
    <dbReference type="NCBI Taxonomy" id="2498619"/>
    <lineage>
        <taxon>Eukaryota</taxon>
        <taxon>Fungi</taxon>
        <taxon>Dikarya</taxon>
        <taxon>Basidiomycota</taxon>
        <taxon>Agaricomycotina</taxon>
        <taxon>Agaricomycetes</taxon>
        <taxon>Polyporales</taxon>
        <taxon>Polyporaceae</taxon>
        <taxon>Lentinus</taxon>
    </lineage>
</organism>
<feature type="compositionally biased region" description="Gly residues" evidence="1">
    <location>
        <begin position="21"/>
        <end position="30"/>
    </location>
</feature>
<sequence>MPPSDDGSGSSGGATDPNAPGGSGGSGGSNSGQQGTQPVLNAVKSTPQAPHVPAASIASMFLAEPKDEDLLDLNRNNWPKWSRHVKSSLAMCSGGLLGFIEGRVPRPDPLAWPNEHNNWMNNDAMVRAWCSHRARGEDQRIIDNATTAHTMWALLRGRHEKQGPYAQALLLRELLNVRLDASLPLPAQGRDVIERCERIIAMGPLSANSLAVVSLLHVLGFGFESVATGIINEQARSGDTLTSSDIIRRLELEQQQINGRVASTGSPSIALSATGKPPGRPLCTNCKQNGHWIQACYQIGGPLYPQRDRLIAEQQRRKAERKGGPAPAASSSAPSTGGKHR</sequence>
<dbReference type="Pfam" id="PF14223">
    <property type="entry name" value="Retrotran_gag_2"/>
    <property type="match status" value="1"/>
</dbReference>
<protein>
    <recommendedName>
        <fullName evidence="4">CCHC-type domain-containing protein</fullName>
    </recommendedName>
</protein>
<gene>
    <name evidence="2" type="ORF">OH76DRAFT_1341889</name>
</gene>
<dbReference type="OrthoDB" id="3049716at2759"/>
<evidence type="ECO:0008006" key="4">
    <source>
        <dbReference type="Google" id="ProtNLM"/>
    </source>
</evidence>
<feature type="compositionally biased region" description="Basic and acidic residues" evidence="1">
    <location>
        <begin position="311"/>
        <end position="323"/>
    </location>
</feature>
<feature type="non-terminal residue" evidence="2">
    <location>
        <position position="341"/>
    </location>
</feature>
<proteinExistence type="predicted"/>
<evidence type="ECO:0000313" key="2">
    <source>
        <dbReference type="EMBL" id="RDX54051.1"/>
    </source>
</evidence>
<dbReference type="AlphaFoldDB" id="A0A371DNE8"/>
<dbReference type="Proteomes" id="UP000256964">
    <property type="component" value="Unassembled WGS sequence"/>
</dbReference>
<accession>A0A371DNE8</accession>
<evidence type="ECO:0000313" key="3">
    <source>
        <dbReference type="Proteomes" id="UP000256964"/>
    </source>
</evidence>